<organism evidence="9">
    <name type="scientific">Cacopsylla melanoneura</name>
    <dbReference type="NCBI Taxonomy" id="428564"/>
    <lineage>
        <taxon>Eukaryota</taxon>
        <taxon>Metazoa</taxon>
        <taxon>Ecdysozoa</taxon>
        <taxon>Arthropoda</taxon>
        <taxon>Hexapoda</taxon>
        <taxon>Insecta</taxon>
        <taxon>Pterygota</taxon>
        <taxon>Neoptera</taxon>
        <taxon>Paraneoptera</taxon>
        <taxon>Hemiptera</taxon>
        <taxon>Sternorrhyncha</taxon>
        <taxon>Psylloidea</taxon>
        <taxon>Psyllidae</taxon>
        <taxon>Psyllinae</taxon>
        <taxon>Cacopsylla</taxon>
    </lineage>
</organism>
<dbReference type="Gene3D" id="3.40.50.1820">
    <property type="entry name" value="alpha/beta hydrolase"/>
    <property type="match status" value="1"/>
</dbReference>
<evidence type="ECO:0000256" key="6">
    <source>
        <dbReference type="ARBA" id="ARBA00023180"/>
    </source>
</evidence>
<sequence length="471" mass="53600">MRLQVLPGGFKIFPIVLSVAMFTLIQLFLLPVQARIFETENEVLRPVPLDPDYWRNFMEPDSTAYYSGVFPQGYHVKEPLQILKMWGQHGQGHNVTTEDGYIISLFRIKPKKLNAIPVLILHGFLGCPETHLMRGKQDLPIVLAEAGFDVWLGSYRGSHHGRAHVNLTTQDEKFWNFSFHEHGYYDLPAMIDHILLVSGADRVSIVAHSMGNAVTLSCLATRPEYNDKIRSYSAMAPYSVVRVNEHLLHQARKMVLPFFVEAVKINKNSFFTDVWRRRSFNPFATFCWSFPRTCLAGLANEWGTPYELSYYKLMPVLMAYVPSGSSNKNVEHMLSLESGQFRQFDYGPEGNRAKYGTSYPPPYNLSNVRVPTSLYYGATDRVVPAQSLQDQARALPNVVRARVIIGYNHLDFLVASNTREVIDNPIIEDIMRAENIATDYDFLVASNTRDVMDNPITEDIMIAENVETMTS</sequence>
<dbReference type="EMBL" id="HBUF01204148">
    <property type="protein sequence ID" value="CAG6662966.1"/>
    <property type="molecule type" value="Transcribed_RNA"/>
</dbReference>
<evidence type="ECO:0000256" key="5">
    <source>
        <dbReference type="ARBA" id="ARBA00023098"/>
    </source>
</evidence>
<accession>A0A8D8S9I4</accession>
<keyword evidence="3" id="KW-0378">Hydrolase</keyword>
<keyword evidence="4" id="KW-0442">Lipid degradation</keyword>
<keyword evidence="7" id="KW-1133">Transmembrane helix</keyword>
<dbReference type="InterPro" id="IPR000073">
    <property type="entry name" value="AB_hydrolase_1"/>
</dbReference>
<feature type="transmembrane region" description="Helical" evidence="7">
    <location>
        <begin position="12"/>
        <end position="32"/>
    </location>
</feature>
<evidence type="ECO:0000313" key="9">
    <source>
        <dbReference type="EMBL" id="CAG6662966.1"/>
    </source>
</evidence>
<evidence type="ECO:0000256" key="1">
    <source>
        <dbReference type="ARBA" id="ARBA00010701"/>
    </source>
</evidence>
<keyword evidence="7" id="KW-0472">Membrane</keyword>
<evidence type="ECO:0000259" key="8">
    <source>
        <dbReference type="Pfam" id="PF00561"/>
    </source>
</evidence>
<dbReference type="SUPFAM" id="SSF53474">
    <property type="entry name" value="alpha/beta-Hydrolases"/>
    <property type="match status" value="1"/>
</dbReference>
<dbReference type="FunFam" id="3.40.50.1820:FF:000057">
    <property type="entry name" value="Lipase"/>
    <property type="match status" value="1"/>
</dbReference>
<dbReference type="PANTHER" id="PTHR11005">
    <property type="entry name" value="LYSOSOMAL ACID LIPASE-RELATED"/>
    <property type="match status" value="1"/>
</dbReference>
<name>A0A8D8S9I4_9HEMI</name>
<keyword evidence="6" id="KW-0325">Glycoprotein</keyword>
<evidence type="ECO:0000256" key="2">
    <source>
        <dbReference type="ARBA" id="ARBA00022729"/>
    </source>
</evidence>
<keyword evidence="2" id="KW-0732">Signal</keyword>
<comment type="similarity">
    <text evidence="1">Belongs to the AB hydrolase superfamily. Lipase family.</text>
</comment>
<keyword evidence="7" id="KW-0812">Transmembrane</keyword>
<reference evidence="9" key="1">
    <citation type="submission" date="2021-05" db="EMBL/GenBank/DDBJ databases">
        <authorList>
            <person name="Alioto T."/>
            <person name="Alioto T."/>
            <person name="Gomez Garrido J."/>
        </authorList>
    </citation>
    <scope>NUCLEOTIDE SEQUENCE</scope>
</reference>
<evidence type="ECO:0000256" key="4">
    <source>
        <dbReference type="ARBA" id="ARBA00022963"/>
    </source>
</evidence>
<dbReference type="GO" id="GO:0016787">
    <property type="term" value="F:hydrolase activity"/>
    <property type="evidence" value="ECO:0007669"/>
    <property type="project" value="UniProtKB-KW"/>
</dbReference>
<dbReference type="InterPro" id="IPR029058">
    <property type="entry name" value="AB_hydrolase_fold"/>
</dbReference>
<dbReference type="Pfam" id="PF00561">
    <property type="entry name" value="Abhydrolase_1"/>
    <property type="match status" value="1"/>
</dbReference>
<keyword evidence="5" id="KW-0443">Lipid metabolism</keyword>
<feature type="domain" description="AB hydrolase-1" evidence="8">
    <location>
        <begin position="117"/>
        <end position="414"/>
    </location>
</feature>
<evidence type="ECO:0000256" key="7">
    <source>
        <dbReference type="SAM" id="Phobius"/>
    </source>
</evidence>
<evidence type="ECO:0000256" key="3">
    <source>
        <dbReference type="ARBA" id="ARBA00022801"/>
    </source>
</evidence>
<dbReference type="GO" id="GO:0016042">
    <property type="term" value="P:lipid catabolic process"/>
    <property type="evidence" value="ECO:0007669"/>
    <property type="project" value="UniProtKB-KW"/>
</dbReference>
<protein>
    <submittedName>
        <fullName evidence="9">Lipase 1</fullName>
    </submittedName>
</protein>
<dbReference type="AlphaFoldDB" id="A0A8D8S9I4"/>
<proteinExistence type="inferred from homology"/>